<dbReference type="Gene3D" id="2.40.160.50">
    <property type="entry name" value="membrane protein fhac: a member of the omp85/tpsb transporter family"/>
    <property type="match status" value="1"/>
</dbReference>
<keyword evidence="5" id="KW-0998">Cell outer membrane</keyword>
<dbReference type="EMBL" id="JBHTCR010000012">
    <property type="protein sequence ID" value="MFC7348683.1"/>
    <property type="molecule type" value="Genomic_DNA"/>
</dbReference>
<dbReference type="Proteomes" id="UP001596550">
    <property type="component" value="Unassembled WGS sequence"/>
</dbReference>
<evidence type="ECO:0000256" key="5">
    <source>
        <dbReference type="ARBA" id="ARBA00023237"/>
    </source>
</evidence>
<feature type="domain" description="Bacterial surface antigen (D15)" evidence="6">
    <location>
        <begin position="453"/>
        <end position="758"/>
    </location>
</feature>
<gene>
    <name evidence="7" type="ORF">ACFQO9_18345</name>
</gene>
<dbReference type="InterPro" id="IPR000184">
    <property type="entry name" value="Bac_surfAg_D15"/>
</dbReference>
<reference evidence="8" key="1">
    <citation type="journal article" date="2019" name="Int. J. Syst. Evol. Microbiol.">
        <title>The Global Catalogue of Microorganisms (GCM) 10K type strain sequencing project: providing services to taxonomists for standard genome sequencing and annotation.</title>
        <authorList>
            <consortium name="The Broad Institute Genomics Platform"/>
            <consortium name="The Broad Institute Genome Sequencing Center for Infectious Disease"/>
            <person name="Wu L."/>
            <person name="Ma J."/>
        </authorList>
    </citation>
    <scope>NUCLEOTIDE SEQUENCE [LARGE SCALE GENOMIC DNA]</scope>
    <source>
        <strain evidence="8">CCUG 54781</strain>
    </source>
</reference>
<keyword evidence="2" id="KW-0812">Transmembrane</keyword>
<name>A0ABW2M3M0_9FLAO</name>
<keyword evidence="4" id="KW-0472">Membrane</keyword>
<dbReference type="PANTHER" id="PTHR12815">
    <property type="entry name" value="SORTING AND ASSEMBLY MACHINERY SAMM50 PROTEIN FAMILY MEMBER"/>
    <property type="match status" value="1"/>
</dbReference>
<dbReference type="PANTHER" id="PTHR12815:SF47">
    <property type="entry name" value="TRANSLOCATION AND ASSEMBLY MODULE SUBUNIT TAMA"/>
    <property type="match status" value="1"/>
</dbReference>
<evidence type="ECO:0000256" key="3">
    <source>
        <dbReference type="ARBA" id="ARBA00022729"/>
    </source>
</evidence>
<keyword evidence="8" id="KW-1185">Reference proteome</keyword>
<evidence type="ECO:0000313" key="7">
    <source>
        <dbReference type="EMBL" id="MFC7348683.1"/>
    </source>
</evidence>
<dbReference type="Gene3D" id="3.10.20.310">
    <property type="entry name" value="membrane protein fhac"/>
    <property type="match status" value="1"/>
</dbReference>
<evidence type="ECO:0000259" key="6">
    <source>
        <dbReference type="Pfam" id="PF01103"/>
    </source>
</evidence>
<evidence type="ECO:0000256" key="4">
    <source>
        <dbReference type="ARBA" id="ARBA00023136"/>
    </source>
</evidence>
<comment type="subcellular location">
    <subcellularLocation>
        <location evidence="1">Membrane</location>
    </subcellularLocation>
</comment>
<dbReference type="Pfam" id="PF01103">
    <property type="entry name" value="Omp85"/>
    <property type="match status" value="1"/>
</dbReference>
<evidence type="ECO:0000256" key="2">
    <source>
        <dbReference type="ARBA" id="ARBA00022692"/>
    </source>
</evidence>
<dbReference type="InterPro" id="IPR039910">
    <property type="entry name" value="D15-like"/>
</dbReference>
<comment type="caution">
    <text evidence="7">The sequence shown here is derived from an EMBL/GenBank/DDBJ whole genome shotgun (WGS) entry which is preliminary data.</text>
</comment>
<accession>A0ABW2M3M0</accession>
<organism evidence="7 8">
    <name type="scientific">Chryseobacterium zhengzhouense</name>
    <dbReference type="NCBI Taxonomy" id="1636086"/>
    <lineage>
        <taxon>Bacteria</taxon>
        <taxon>Pseudomonadati</taxon>
        <taxon>Bacteroidota</taxon>
        <taxon>Flavobacteriia</taxon>
        <taxon>Flavobacteriales</taxon>
        <taxon>Weeksellaceae</taxon>
        <taxon>Chryseobacterium group</taxon>
        <taxon>Chryseobacterium</taxon>
    </lineage>
</organism>
<proteinExistence type="predicted"/>
<evidence type="ECO:0000256" key="1">
    <source>
        <dbReference type="ARBA" id="ARBA00004370"/>
    </source>
</evidence>
<dbReference type="RefSeq" id="WP_378182858.1">
    <property type="nucleotide sequence ID" value="NZ_JBHTCR010000012.1"/>
</dbReference>
<keyword evidence="3" id="KW-0732">Signal</keyword>
<dbReference type="PROSITE" id="PS51257">
    <property type="entry name" value="PROKAR_LIPOPROTEIN"/>
    <property type="match status" value="1"/>
</dbReference>
<protein>
    <submittedName>
        <fullName evidence="7">BamA/TamA family outer membrane protein</fullName>
    </submittedName>
</protein>
<evidence type="ECO:0000313" key="8">
    <source>
        <dbReference type="Proteomes" id="UP001596550"/>
    </source>
</evidence>
<sequence>MKNKLNIYCKYFLVSGFTATIISCSNTKFLKEGQLLYTGAEVKIESDSLSKKEKSELESAIKENLTPKPNSSFLGLRPKLYAYNVTKEPKKEKGLRYWLKYKFGEEPVLLGDVDREFNKDIIVNYSENKGYFNARAKYDTVSKNKKAKVIYTLNPGGRYLISNVSFPADSSEINKEIQVLKDRTRLIAGNPFDLDVIKAERQRIDDGLKDRGFYYFNPDNIIVQADSTVSKKKNDVELIVKLKDNTPQLAKEQFTIDKVIVFPNYNLRDVKRGKYSVPMNPDSLKGYEYNDIYVVDPQKKFKPRVFDRALYFEKGDLYNRKDHNLSLNRLISLGVFKFVKNEFVVSDSLNHKFDAYYILTPRELQSLRLEALGRTNSANYAGSELNLNWTQRNFFRGAEQFKASVYGAFDVQIGGPADAENIFRAGANAQLSIPRIVAPFRFNSSSAFVPRTNIKLGYEFQNRTTLYTLNTFNASFGYQWKENVRKEHELNVIDVSLIDPAKVTPKFDSLALNNPYLQRITDRQLIFGPTYSYTYSTTMLPRKNTFYYKGMLDLAGNITGLVTGANKKEGKEKTIFGIPFSQYAKIENDVRFYHKFTEKTSLATRLIAGVAIPYGNSEHIPFARQFFVGGSNSIRAFRARTLGPGSYDPRTENSTRAIFDQAGDVKLEMNAEYRANLFKFLNVAAFVDAGNIWLINDEFDDNGKNTRPGGKFSKEFLSEIAVGAGVGFRLDFSILILRLDLAMPLRVPYYEKGDRWTFDKINFGSGAWRRDNLILNIAIGYPF</sequence>